<accession>A0A444VTJ8</accession>
<dbReference type="AlphaFoldDB" id="A0A444VTJ8"/>
<comment type="caution">
    <text evidence="1">The sequence shown here is derived from an EMBL/GenBank/DDBJ whole genome shotgun (WGS) entry which is preliminary data.</text>
</comment>
<sequence length="44" mass="4635">MVVPIIIPEQLSIAVGAERVISQSPYTSSRIGATGADVSFIITF</sequence>
<protein>
    <submittedName>
        <fullName evidence="1">Uncharacterized protein</fullName>
    </submittedName>
</protein>
<evidence type="ECO:0000313" key="2">
    <source>
        <dbReference type="Proteomes" id="UP000290433"/>
    </source>
</evidence>
<dbReference type="EMBL" id="JUIV01000024">
    <property type="protein sequence ID" value="RYJ36756.1"/>
    <property type="molecule type" value="Genomic_DNA"/>
</dbReference>
<name>A0A444VTJ8_9FLAO</name>
<proteinExistence type="predicted"/>
<dbReference type="Proteomes" id="UP000290433">
    <property type="component" value="Unassembled WGS sequence"/>
</dbReference>
<reference evidence="1 2" key="1">
    <citation type="submission" date="2014-12" db="EMBL/GenBank/DDBJ databases">
        <title>Genome sequence of Flavobacterium anhuiense RCM74.</title>
        <authorList>
            <person name="Kim J.F."/>
            <person name="Song J.Y."/>
            <person name="Kwak M.-J."/>
            <person name="Lee S.-W."/>
        </authorList>
    </citation>
    <scope>NUCLEOTIDE SEQUENCE [LARGE SCALE GENOMIC DNA]</scope>
    <source>
        <strain evidence="1 2">RCM74</strain>
    </source>
</reference>
<organism evidence="1 2">
    <name type="scientific">Flavobacterium anhuiense</name>
    <dbReference type="NCBI Taxonomy" id="459526"/>
    <lineage>
        <taxon>Bacteria</taxon>
        <taxon>Pseudomonadati</taxon>
        <taxon>Bacteroidota</taxon>
        <taxon>Flavobacteriia</taxon>
        <taxon>Flavobacteriales</taxon>
        <taxon>Flavobacteriaceae</taxon>
        <taxon>Flavobacterium</taxon>
    </lineage>
</organism>
<gene>
    <name evidence="1" type="ORF">NU08_4275</name>
</gene>
<evidence type="ECO:0000313" key="1">
    <source>
        <dbReference type="EMBL" id="RYJ36756.1"/>
    </source>
</evidence>